<evidence type="ECO:0000256" key="1">
    <source>
        <dbReference type="ARBA" id="ARBA00010605"/>
    </source>
</evidence>
<protein>
    <recommendedName>
        <fullName evidence="13">RING-type E3 ubiquitin transferase</fullName>
    </recommendedName>
</protein>
<dbReference type="InterPro" id="IPR009027">
    <property type="entry name" value="Ribosomal_bL9/RNase_H1_N"/>
</dbReference>
<feature type="domain" description="RRM" evidence="7">
    <location>
        <begin position="468"/>
        <end position="548"/>
    </location>
</feature>
<dbReference type="InterPro" id="IPR020070">
    <property type="entry name" value="Ribosomal_bL9_N"/>
</dbReference>
<comment type="similarity">
    <text evidence="1">Belongs to the bacterial ribosomal protein bL9 family.</text>
</comment>
<dbReference type="RefSeq" id="XP_009039496.1">
    <property type="nucleotide sequence ID" value="XM_009041248.1"/>
</dbReference>
<name>F0YG08_AURAN</name>
<dbReference type="Pfam" id="PF01281">
    <property type="entry name" value="Ribosomal_L9_N"/>
    <property type="match status" value="1"/>
</dbReference>
<feature type="domain" description="HTH OST-type" evidence="9">
    <location>
        <begin position="697"/>
        <end position="767"/>
    </location>
</feature>
<feature type="compositionally biased region" description="Low complexity" evidence="6">
    <location>
        <begin position="1503"/>
        <end position="1522"/>
    </location>
</feature>
<dbReference type="SUPFAM" id="SSF54928">
    <property type="entry name" value="RNA-binding domain, RBD"/>
    <property type="match status" value="1"/>
</dbReference>
<feature type="domain" description="HTH OST-type" evidence="9">
    <location>
        <begin position="2069"/>
        <end position="2154"/>
    </location>
</feature>
<dbReference type="PANTHER" id="PTHR23315:SF7">
    <property type="entry name" value="U-BOX DOMAIN-CONTAINING PROTEIN 4"/>
    <property type="match status" value="1"/>
</dbReference>
<dbReference type="SMART" id="SM00356">
    <property type="entry name" value="ZnF_C3H1"/>
    <property type="match status" value="1"/>
</dbReference>
<dbReference type="GeneID" id="20228551"/>
<dbReference type="PROSITE" id="PS50103">
    <property type="entry name" value="ZF_C3H1"/>
    <property type="match status" value="1"/>
</dbReference>
<evidence type="ECO:0000256" key="5">
    <source>
        <dbReference type="PROSITE-ProRule" id="PRU00723"/>
    </source>
</evidence>
<keyword evidence="4" id="KW-0694">RNA-binding</keyword>
<dbReference type="SMART" id="SM00360">
    <property type="entry name" value="RRM"/>
    <property type="match status" value="2"/>
</dbReference>
<accession>F0YG08</accession>
<sequence length="2506" mass="263496">MPPAAARERPAAAEAASAAKPSPGANVGAREFTPSPETAREAKAKLRAAAAAAFDAARAPATEVRGVRASARDLEALAHQGLRAVASKLALTPATVKQLAKLKLSNQRRATQRLADRDVMSGVTDPNSFIVTDLKKNPTKSTLICADRLLAGLLGKPPARPEPAPASERELEGLAPALRAVAVKLALAPDAVAALKKHLSGNHQGRAAQRLADPGVMFGISDPNAFILADLQKKKKRVLLRDDVGDAAVDADLVAAVDGLRLSEACYDMLRNLSKAQQARYASALRSVDFSTVGDPSACILRSQVLSEASPPATPGERRPRAEPADCKTRRLRTMFLGGLRWDEGTGPTSDAELEGDIRSLLGRAGHGAGLVGLYVQRALQLAYVEFDDGATMRAALEACEGSKLRGCDVRWDVAKAIPSFMLAEPAPAVTPGGDDDAPASKRQLKREKLKSERRAAPPAGGDDALGRTVFVRGLPDIKAGEAAVRSWMAGCGAIASVELGHLVGQRRGRTATVVFETLAGAEAACDTLNGEYFSRSSNKITVNKSGRPSVVKSVAKAERPPVDGPERRLLEMERRLGERERRLSDETDALARRRLEAGRADAGAELADEVLELVDESPSGTILCANLPQHYKEKFGKLLDLKARGGAKTVLSRLPGVRFEGTFDARVSREHASRARAPAAAARERAPAPAPASDAKLRALAADVLALCDAAPSGALLCGDLPRLYGRAFGRPLDLGGMKMFALMSRLPGVQLARTPAGTEVSRPCLPAGAAVSRTAAVAPPPKASPSKAELKRRVAAFASAEGLDDGCRAALERYAVADADRCARFLRAAPSNLGDARDRAAFVLDAVERRASLAASARELAALAPELRDVADELALTSEVVATLAGLAPEDQTLVALALQSADLARVKNLTGFVLMGLKKGTLLRKGQKREAVRRSNGAPEEFLCPLTLELMRDPVIAADGHTYERAAIAAWLARKSTSPVTNERIVSHEVVPAHTIRSMIARFADGAAVAHAAKGDWQAAIAESGRAHETWESHLRSRAASGAAMDSPMASVDAAVESSLRSLEGTNVSAKEWTPPARAAADSAAAVPPVGTNVAAKEWTPSAATAAAVPPAHPWERVPGGDVNRIFGVVESFQADSGYLRRARHPAANSRDYDVHFRSRDAPQFESLQVGTEVEFTLVDYYGTASATDVAAAAARPAAARAGGTGSLARAARRPAAFAAEPKAPPPCRFWKQGSCDKGLACPFSHGAAAPGAELAPRASPASIGGQGPDAAGAAPPPRGGRPAKKKPDPTVCTASPEQLDGLATEVLRLVDAAPSGTVLCANLPRLYYLKYRKALDLKAYGASKMSALVSKLPGVHFGGTHRAEVSRRGTGLGVGDDAIDVSALAIREETQARVRAHRAERDAAASGALRYFDPRAAEDAARWAAGCREVVVLMPGSRRADRPPGLPHDSVALLKQPGAWPGSFLLRCDPEAYRRDRRGVLDELTRVVGAAALRVESWGLAGDPPAGPAPAGLDPAAAEEARRARVREERLRDDEAAARRLDAEDRSSQPPRPAASAEPARQAAGGAPTSGNAAPASAPLPRAAPRETTSAFDGPVAWDELQRRVKAFADALKLDGRCRKTLEAYAVRDADACVRFLRAAPGDLGDHVNESVPLKDRSKYVSQAILHNHLLAASASELNALAPELRSVADALALTSNVAKALKKLSLAQQRRAAERLADPGVMFGVLLRNAFVLAELKKKERGCLLRDDLGNGRVDEDLVAALDGFRLSKDCYRSLRDRSRKKQALCALALESMDLSKITDLSGYIEKGLNKGTLLRKGQELMGTSTPAMASLVSAAAARAGIRREALPAPRDEDNVPEEFLCPISMEIMTDPVIAADGHTYERRAIEAWFGRAHTSPTTNAPLPHLNLIPAHTIKSLIQRHLEHLPFNESTLLFVQRPGLLRVENDTPWGCAETVLFEGRVPYALTDGGMNVAAKEWTPTAARLPARARAGAGAAAAGAGAAAARRGPDPDLLSRVRALPPAERAALLAALAAGGAAAAPPKAPASGRKAAVRDATVCAASPEQLEALAREVLGLCDAAPSGAILCANLPRLYYLKYRKPFDLKAYGAAKMAAVVSRLPGVHYAGTHRAEVSREGTGLGDGDDTIDASALAIREKTQARVRAHRDAQLDELQSLDARDARSFRAVCPEGSLVVGAAATREAQTEAFETATRAAGRLEPMLQRLVEACGLDVGAWADLVVEPWDAQRALFNELRAANDDCVPGAMASLVSAAAARTRIRREALSLVDAWAGGDEALPTFGASALPRAVERALGSAAGAAAGAASASPPGAWRGESARRASAAAASRLRSQKGELRPPSTKMRGQGECMMYSMADATADGGGSLTEKGARGVAPGRRRLATRQAILLRDFVLKGRTEPSGSVVTVSAGYLRNFMFPRQIAVPATRANLAAAAARADAAGPAEPAAAEPAAAEPAAAAAAVEPPPDPRAQTIKPSARTLQRDSR</sequence>
<dbReference type="CDD" id="cd08824">
    <property type="entry name" value="LOTUS"/>
    <property type="match status" value="4"/>
</dbReference>
<proteinExistence type="inferred from homology"/>
<feature type="zinc finger region" description="C3H1-type" evidence="5">
    <location>
        <begin position="1225"/>
        <end position="1252"/>
    </location>
</feature>
<keyword evidence="3" id="KW-0687">Ribonucleoprotein</keyword>
<evidence type="ECO:0000256" key="2">
    <source>
        <dbReference type="ARBA" id="ARBA00022980"/>
    </source>
</evidence>
<dbReference type="GO" id="GO:1990904">
    <property type="term" value="C:ribonucleoprotein complex"/>
    <property type="evidence" value="ECO:0007669"/>
    <property type="project" value="UniProtKB-KW"/>
</dbReference>
<feature type="region of interest" description="Disordered" evidence="6">
    <location>
        <begin position="2457"/>
        <end position="2506"/>
    </location>
</feature>
<dbReference type="CDD" id="cd16655">
    <property type="entry name" value="RING-Ubox_WDSUB1-like"/>
    <property type="match status" value="2"/>
</dbReference>
<dbReference type="Pfam" id="PF12872">
    <property type="entry name" value="OST-HTH"/>
    <property type="match status" value="1"/>
</dbReference>
<dbReference type="GO" id="GO:0008270">
    <property type="term" value="F:zinc ion binding"/>
    <property type="evidence" value="ECO:0007669"/>
    <property type="project" value="UniProtKB-KW"/>
</dbReference>
<feature type="compositionally biased region" description="Low complexity" evidence="6">
    <location>
        <begin position="12"/>
        <end position="25"/>
    </location>
</feature>
<dbReference type="PROSITE" id="PS51644">
    <property type="entry name" value="HTH_OST"/>
    <property type="match status" value="3"/>
</dbReference>
<dbReference type="InterPro" id="IPR036935">
    <property type="entry name" value="Ribosomal_bL9_N_sf"/>
</dbReference>
<feature type="region of interest" description="Disordered" evidence="6">
    <location>
        <begin position="2325"/>
        <end position="2367"/>
    </location>
</feature>
<dbReference type="InterPro" id="IPR003613">
    <property type="entry name" value="Ubox_domain"/>
</dbReference>
<dbReference type="GO" id="GO:0003723">
    <property type="term" value="F:RNA binding"/>
    <property type="evidence" value="ECO:0007669"/>
    <property type="project" value="UniProtKB-UniRule"/>
</dbReference>
<feature type="compositionally biased region" description="Basic and acidic residues" evidence="6">
    <location>
        <begin position="1523"/>
        <end position="1551"/>
    </location>
</feature>
<feature type="domain" description="U-box" evidence="10">
    <location>
        <begin position="940"/>
        <end position="1013"/>
    </location>
</feature>
<keyword evidence="12" id="KW-1185">Reference proteome</keyword>
<feature type="domain" description="C3H1-type" evidence="8">
    <location>
        <begin position="1225"/>
        <end position="1252"/>
    </location>
</feature>
<dbReference type="Gene3D" id="3.40.5.10">
    <property type="entry name" value="Ribosomal protein L9, N-terminal domain"/>
    <property type="match status" value="1"/>
</dbReference>
<evidence type="ECO:0000259" key="9">
    <source>
        <dbReference type="PROSITE" id="PS51644"/>
    </source>
</evidence>
<dbReference type="PROSITE" id="PS51698">
    <property type="entry name" value="U_BOX"/>
    <property type="match status" value="2"/>
</dbReference>
<feature type="region of interest" description="Disordered" evidence="6">
    <location>
        <begin position="1"/>
        <end position="42"/>
    </location>
</feature>
<feature type="region of interest" description="Disordered" evidence="6">
    <location>
        <begin position="1256"/>
        <end position="1300"/>
    </location>
</feature>
<dbReference type="SUPFAM" id="SSF55658">
    <property type="entry name" value="L9 N-domain-like"/>
    <property type="match status" value="1"/>
</dbReference>
<keyword evidence="5" id="KW-0479">Metal-binding</keyword>
<dbReference type="GO" id="GO:0016567">
    <property type="term" value="P:protein ubiquitination"/>
    <property type="evidence" value="ECO:0007669"/>
    <property type="project" value="InterPro"/>
</dbReference>
<dbReference type="GO" id="GO:0005840">
    <property type="term" value="C:ribosome"/>
    <property type="evidence" value="ECO:0007669"/>
    <property type="project" value="UniProtKB-KW"/>
</dbReference>
<dbReference type="Gene3D" id="3.30.40.10">
    <property type="entry name" value="Zinc/RING finger domain, C3HC4 (zinc finger)"/>
    <property type="match status" value="2"/>
</dbReference>
<evidence type="ECO:0000313" key="12">
    <source>
        <dbReference type="Proteomes" id="UP000002729"/>
    </source>
</evidence>
<feature type="domain" description="HTH OST-type" evidence="9">
    <location>
        <begin position="1302"/>
        <end position="1389"/>
    </location>
</feature>
<dbReference type="KEGG" id="aaf:AURANDRAFT_72103"/>
<dbReference type="EMBL" id="GL833138">
    <property type="protein sequence ID" value="EGB05956.1"/>
    <property type="molecule type" value="Genomic_DNA"/>
</dbReference>
<evidence type="ECO:0000256" key="3">
    <source>
        <dbReference type="ARBA" id="ARBA00023274"/>
    </source>
</evidence>
<dbReference type="OrthoDB" id="10064100at2759"/>
<dbReference type="InterPro" id="IPR000571">
    <property type="entry name" value="Znf_CCCH"/>
</dbReference>
<feature type="region of interest" description="Disordered" evidence="6">
    <location>
        <begin position="1503"/>
        <end position="1595"/>
    </location>
</feature>
<evidence type="ECO:0000256" key="6">
    <source>
        <dbReference type="SAM" id="MobiDB-lite"/>
    </source>
</evidence>
<reference evidence="11 12" key="1">
    <citation type="journal article" date="2011" name="Proc. Natl. Acad. Sci. U.S.A.">
        <title>Niche of harmful alga Aureococcus anophagefferens revealed through ecogenomics.</title>
        <authorList>
            <person name="Gobler C.J."/>
            <person name="Berry D.L."/>
            <person name="Dyhrman S.T."/>
            <person name="Wilhelm S.W."/>
            <person name="Salamov A."/>
            <person name="Lobanov A.V."/>
            <person name="Zhang Y."/>
            <person name="Collier J.L."/>
            <person name="Wurch L.L."/>
            <person name="Kustka A.B."/>
            <person name="Dill B.D."/>
            <person name="Shah M."/>
            <person name="VerBerkmoes N.C."/>
            <person name="Kuo A."/>
            <person name="Terry A."/>
            <person name="Pangilinan J."/>
            <person name="Lindquist E.A."/>
            <person name="Lucas S."/>
            <person name="Paulsen I.T."/>
            <person name="Hattenrath-Lehmann T.K."/>
            <person name="Talmage S.C."/>
            <person name="Walker E.A."/>
            <person name="Koch F."/>
            <person name="Burson A.M."/>
            <person name="Marcoval M.A."/>
            <person name="Tang Y.Z."/>
            <person name="Lecleir G.R."/>
            <person name="Coyne K.J."/>
            <person name="Berg G.M."/>
            <person name="Bertrand E.M."/>
            <person name="Saito M.A."/>
            <person name="Gladyshev V.N."/>
            <person name="Grigoriev I.V."/>
        </authorList>
    </citation>
    <scope>NUCLEOTIDE SEQUENCE [LARGE SCALE GENOMIC DNA]</scope>
    <source>
        <strain evidence="12">CCMP 1984</strain>
    </source>
</reference>
<evidence type="ECO:0000313" key="11">
    <source>
        <dbReference type="EMBL" id="EGB05956.1"/>
    </source>
</evidence>
<feature type="compositionally biased region" description="Basic and acidic residues" evidence="6">
    <location>
        <begin position="1"/>
        <end position="11"/>
    </location>
</feature>
<dbReference type="CDD" id="cd00590">
    <property type="entry name" value="RRM_SF"/>
    <property type="match status" value="1"/>
</dbReference>
<feature type="compositionally biased region" description="Low complexity" evidence="6">
    <location>
        <begin position="2325"/>
        <end position="2334"/>
    </location>
</feature>
<dbReference type="InterPro" id="IPR000504">
    <property type="entry name" value="RRM_dom"/>
</dbReference>
<keyword evidence="5" id="KW-0863">Zinc-finger</keyword>
<gene>
    <name evidence="11" type="ORF">AURANDRAFT_72103</name>
</gene>
<dbReference type="PROSITE" id="PS50102">
    <property type="entry name" value="RRM"/>
    <property type="match status" value="1"/>
</dbReference>
<dbReference type="Pfam" id="PF00642">
    <property type="entry name" value="zf-CCCH"/>
    <property type="match status" value="1"/>
</dbReference>
<feature type="compositionally biased region" description="Low complexity" evidence="6">
    <location>
        <begin position="2342"/>
        <end position="2351"/>
    </location>
</feature>
<dbReference type="SUPFAM" id="SSF57850">
    <property type="entry name" value="RING/U-box"/>
    <property type="match status" value="2"/>
</dbReference>
<dbReference type="Proteomes" id="UP000002729">
    <property type="component" value="Unassembled WGS sequence"/>
</dbReference>
<keyword evidence="2" id="KW-0689">Ribosomal protein</keyword>
<feature type="region of interest" description="Disordered" evidence="6">
    <location>
        <begin position="426"/>
        <end position="463"/>
    </location>
</feature>
<feature type="domain" description="U-box" evidence="10">
    <location>
        <begin position="1860"/>
        <end position="1933"/>
    </location>
</feature>
<evidence type="ECO:0000259" key="7">
    <source>
        <dbReference type="PROSITE" id="PS50102"/>
    </source>
</evidence>
<keyword evidence="5" id="KW-0862">Zinc</keyword>
<dbReference type="InterPro" id="IPR012677">
    <property type="entry name" value="Nucleotide-bd_a/b_plait_sf"/>
</dbReference>
<evidence type="ECO:0000256" key="4">
    <source>
        <dbReference type="PROSITE-ProRule" id="PRU00176"/>
    </source>
</evidence>
<organism evidence="12">
    <name type="scientific">Aureococcus anophagefferens</name>
    <name type="common">Harmful bloom alga</name>
    <dbReference type="NCBI Taxonomy" id="44056"/>
    <lineage>
        <taxon>Eukaryota</taxon>
        <taxon>Sar</taxon>
        <taxon>Stramenopiles</taxon>
        <taxon>Ochrophyta</taxon>
        <taxon>Pelagophyceae</taxon>
        <taxon>Pelagomonadales</taxon>
        <taxon>Pelagomonadaceae</taxon>
        <taxon>Aureococcus</taxon>
    </lineage>
</organism>
<dbReference type="Pfam" id="PF04564">
    <property type="entry name" value="U-box"/>
    <property type="match status" value="2"/>
</dbReference>
<dbReference type="GO" id="GO:0004842">
    <property type="term" value="F:ubiquitin-protein transferase activity"/>
    <property type="evidence" value="ECO:0007669"/>
    <property type="project" value="InterPro"/>
</dbReference>
<dbReference type="eggNOG" id="KOG0167">
    <property type="taxonomic scope" value="Eukaryota"/>
</dbReference>
<dbReference type="InterPro" id="IPR013083">
    <property type="entry name" value="Znf_RING/FYVE/PHD"/>
</dbReference>
<dbReference type="InParanoid" id="F0YG08"/>
<evidence type="ECO:0000259" key="8">
    <source>
        <dbReference type="PROSITE" id="PS50103"/>
    </source>
</evidence>
<feature type="compositionally biased region" description="Low complexity" evidence="6">
    <location>
        <begin position="1558"/>
        <end position="1587"/>
    </location>
</feature>
<dbReference type="InterPro" id="IPR025605">
    <property type="entry name" value="OST-HTH/LOTUS_dom"/>
</dbReference>
<evidence type="ECO:0008006" key="13">
    <source>
        <dbReference type="Google" id="ProtNLM"/>
    </source>
</evidence>
<dbReference type="Gene3D" id="3.30.70.330">
    <property type="match status" value="1"/>
</dbReference>
<feature type="compositionally biased region" description="Low complexity" evidence="6">
    <location>
        <begin position="2457"/>
        <end position="2483"/>
    </location>
</feature>
<evidence type="ECO:0000259" key="10">
    <source>
        <dbReference type="PROSITE" id="PS51698"/>
    </source>
</evidence>
<dbReference type="InterPro" id="IPR035979">
    <property type="entry name" value="RBD_domain_sf"/>
</dbReference>
<dbReference type="PANTHER" id="PTHR23315">
    <property type="entry name" value="U BOX DOMAIN-CONTAINING"/>
    <property type="match status" value="1"/>
</dbReference>
<dbReference type="SMART" id="SM00504">
    <property type="entry name" value="Ubox"/>
    <property type="match status" value="2"/>
</dbReference>